<sequence>MKCDVLELLIFKVALGSCPSKLAPRTWQLSTMKKMLAIEDLLNPLLVKVFSMDEYFKSGLTDKDSRLTMYESISQLLKAENLTRLWECMWKEINMDAKQYIKDEGT</sequence>
<organism evidence="1 2">
    <name type="scientific">Rubroshorea leprosula</name>
    <dbReference type="NCBI Taxonomy" id="152421"/>
    <lineage>
        <taxon>Eukaryota</taxon>
        <taxon>Viridiplantae</taxon>
        <taxon>Streptophyta</taxon>
        <taxon>Embryophyta</taxon>
        <taxon>Tracheophyta</taxon>
        <taxon>Spermatophyta</taxon>
        <taxon>Magnoliopsida</taxon>
        <taxon>eudicotyledons</taxon>
        <taxon>Gunneridae</taxon>
        <taxon>Pentapetalae</taxon>
        <taxon>rosids</taxon>
        <taxon>malvids</taxon>
        <taxon>Malvales</taxon>
        <taxon>Dipterocarpaceae</taxon>
        <taxon>Rubroshorea</taxon>
    </lineage>
</organism>
<protein>
    <submittedName>
        <fullName evidence="1">Uncharacterized protein</fullName>
    </submittedName>
</protein>
<name>A0AAV5MTY7_9ROSI</name>
<dbReference type="AlphaFoldDB" id="A0AAV5MTY7"/>
<proteinExistence type="predicted"/>
<keyword evidence="2" id="KW-1185">Reference proteome</keyword>
<evidence type="ECO:0000313" key="1">
    <source>
        <dbReference type="EMBL" id="GKV53290.1"/>
    </source>
</evidence>
<dbReference type="EMBL" id="BPVZ01001236">
    <property type="protein sequence ID" value="GKV53290.1"/>
    <property type="molecule type" value="Genomic_DNA"/>
</dbReference>
<evidence type="ECO:0000313" key="2">
    <source>
        <dbReference type="Proteomes" id="UP001054252"/>
    </source>
</evidence>
<accession>A0AAV5MTY7</accession>
<gene>
    <name evidence="1" type="ORF">SLEP1_g59822</name>
</gene>
<dbReference type="Proteomes" id="UP001054252">
    <property type="component" value="Unassembled WGS sequence"/>
</dbReference>
<reference evidence="1 2" key="1">
    <citation type="journal article" date="2021" name="Commun. Biol.">
        <title>The genome of Shorea leprosula (Dipterocarpaceae) highlights the ecological relevance of drought in aseasonal tropical rainforests.</title>
        <authorList>
            <person name="Ng K.K.S."/>
            <person name="Kobayashi M.J."/>
            <person name="Fawcett J.A."/>
            <person name="Hatakeyama M."/>
            <person name="Paape T."/>
            <person name="Ng C.H."/>
            <person name="Ang C.C."/>
            <person name="Tnah L.H."/>
            <person name="Lee C.T."/>
            <person name="Nishiyama T."/>
            <person name="Sese J."/>
            <person name="O'Brien M.J."/>
            <person name="Copetti D."/>
            <person name="Mohd Noor M.I."/>
            <person name="Ong R.C."/>
            <person name="Putra M."/>
            <person name="Sireger I.Z."/>
            <person name="Indrioko S."/>
            <person name="Kosugi Y."/>
            <person name="Izuno A."/>
            <person name="Isagi Y."/>
            <person name="Lee S.L."/>
            <person name="Shimizu K.K."/>
        </authorList>
    </citation>
    <scope>NUCLEOTIDE SEQUENCE [LARGE SCALE GENOMIC DNA]</scope>
    <source>
        <strain evidence="1">214</strain>
    </source>
</reference>
<comment type="caution">
    <text evidence="1">The sequence shown here is derived from an EMBL/GenBank/DDBJ whole genome shotgun (WGS) entry which is preliminary data.</text>
</comment>